<dbReference type="AlphaFoldDB" id="A0A4R4UXC4"/>
<reference evidence="1 2" key="1">
    <citation type="submission" date="2019-03" db="EMBL/GenBank/DDBJ databases">
        <title>Draft genome sequences of novel Actinobacteria.</title>
        <authorList>
            <person name="Sahin N."/>
            <person name="Ay H."/>
            <person name="Saygin H."/>
        </authorList>
    </citation>
    <scope>NUCLEOTIDE SEQUENCE [LARGE SCALE GENOMIC DNA]</scope>
    <source>
        <strain evidence="1 2">16K404</strain>
    </source>
</reference>
<organism evidence="1 2">
    <name type="scientific">Saccharopolyspora aridisoli</name>
    <dbReference type="NCBI Taxonomy" id="2530385"/>
    <lineage>
        <taxon>Bacteria</taxon>
        <taxon>Bacillati</taxon>
        <taxon>Actinomycetota</taxon>
        <taxon>Actinomycetes</taxon>
        <taxon>Pseudonocardiales</taxon>
        <taxon>Pseudonocardiaceae</taxon>
        <taxon>Saccharopolyspora</taxon>
    </lineage>
</organism>
<keyword evidence="2" id="KW-1185">Reference proteome</keyword>
<dbReference type="Proteomes" id="UP000294744">
    <property type="component" value="Unassembled WGS sequence"/>
</dbReference>
<comment type="caution">
    <text evidence="1">The sequence shown here is derived from an EMBL/GenBank/DDBJ whole genome shotgun (WGS) entry which is preliminary data.</text>
</comment>
<proteinExistence type="predicted"/>
<dbReference type="EMBL" id="SMKV01000010">
    <property type="protein sequence ID" value="TDC93433.1"/>
    <property type="molecule type" value="Genomic_DNA"/>
</dbReference>
<gene>
    <name evidence="1" type="ORF">E1161_10485</name>
</gene>
<dbReference type="OrthoDB" id="9808866at2"/>
<evidence type="ECO:0008006" key="3">
    <source>
        <dbReference type="Google" id="ProtNLM"/>
    </source>
</evidence>
<dbReference type="RefSeq" id="WP_132622096.1">
    <property type="nucleotide sequence ID" value="NZ_SMKV01000010.1"/>
</dbReference>
<evidence type="ECO:0000313" key="1">
    <source>
        <dbReference type="EMBL" id="TDC93433.1"/>
    </source>
</evidence>
<accession>A0A4R4UXC4</accession>
<evidence type="ECO:0000313" key="2">
    <source>
        <dbReference type="Proteomes" id="UP000294744"/>
    </source>
</evidence>
<protein>
    <recommendedName>
        <fullName evidence="3">1,4-alpha-glucan branching enzyme</fullName>
    </recommendedName>
</protein>
<sequence>MGAETRTTSDHDEIRRWVEEHDGVPATVRGTNDDKDAAGVLRFDFPGGASEESLEHISRNTWFQEFDAEGLRLLYQLEKSDGGDSTFFKVVSSD</sequence>
<name>A0A4R4UXC4_9PSEU</name>